<evidence type="ECO:0000313" key="1">
    <source>
        <dbReference type="EMBL" id="KAK1145144.1"/>
    </source>
</evidence>
<keyword evidence="2" id="KW-1185">Reference proteome</keyword>
<dbReference type="EMBL" id="JAOPJF010000026">
    <property type="protein sequence ID" value="KAK1145144.1"/>
    <property type="molecule type" value="Genomic_DNA"/>
</dbReference>
<evidence type="ECO:0000313" key="2">
    <source>
        <dbReference type="Proteomes" id="UP001177260"/>
    </source>
</evidence>
<proteinExistence type="predicted"/>
<accession>A0ACC3B4K0</accession>
<dbReference type="Proteomes" id="UP001177260">
    <property type="component" value="Unassembled WGS sequence"/>
</dbReference>
<organism evidence="1 2">
    <name type="scientific">Aspergillus melleus</name>
    <dbReference type="NCBI Taxonomy" id="138277"/>
    <lineage>
        <taxon>Eukaryota</taxon>
        <taxon>Fungi</taxon>
        <taxon>Dikarya</taxon>
        <taxon>Ascomycota</taxon>
        <taxon>Pezizomycotina</taxon>
        <taxon>Eurotiomycetes</taxon>
        <taxon>Eurotiomycetidae</taxon>
        <taxon>Eurotiales</taxon>
        <taxon>Aspergillaceae</taxon>
        <taxon>Aspergillus</taxon>
        <taxon>Aspergillus subgen. Circumdati</taxon>
    </lineage>
</organism>
<comment type="caution">
    <text evidence="1">The sequence shown here is derived from an EMBL/GenBank/DDBJ whole genome shotgun (WGS) entry which is preliminary data.</text>
</comment>
<sequence>MPAFNGLTTSEEVIEAFGPQIKGRTFVITGAGRPSIGEQIVTYLAKGSPAHIVIASRTERKITPVLEAIRAIDSSIKTTFIHIDLSDQDSVKSAAKEILAVAPKIDVLINCAGVMVVKEYTTSKQGIEIQLATNHIGHFLLTNLLVPALEAAAPSRVVNVSSSGYRISHFHFDDWNFSDGKTYDGWTGYAQSKTANILFTIGFTNRIKHRGITSTALHPGYNLETELGTHLGPDDYALIDPIIKRNTGNEFVFEEPRFKTLSQIAATALIATLDPELPDKSPAFLQNSQIDTPDPHATDAEAVEKLWQLSEEIVGQKFEY</sequence>
<protein>
    <submittedName>
        <fullName evidence="1">Uncharacterized protein</fullName>
    </submittedName>
</protein>
<gene>
    <name evidence="1" type="ORF">N8T08_004577</name>
</gene>
<reference evidence="1 2" key="1">
    <citation type="journal article" date="2023" name="ACS Omega">
        <title>Identification of the Neoaspergillic Acid Biosynthesis Gene Cluster by Establishing an In Vitro CRISPR-Ribonucleoprotein Genetic System in Aspergillus melleus.</title>
        <authorList>
            <person name="Yuan B."/>
            <person name="Grau M.F."/>
            <person name="Murata R.M."/>
            <person name="Torok T."/>
            <person name="Venkateswaran K."/>
            <person name="Stajich J.E."/>
            <person name="Wang C.C.C."/>
        </authorList>
    </citation>
    <scope>NUCLEOTIDE SEQUENCE [LARGE SCALE GENOMIC DNA]</scope>
    <source>
        <strain evidence="1 2">IMV 1140</strain>
    </source>
</reference>
<name>A0ACC3B4K0_9EURO</name>